<keyword evidence="1" id="KW-0547">Nucleotide-binding</keyword>
<protein>
    <submittedName>
        <fullName evidence="5">Flagellar brake protein YcgR</fullName>
    </submittedName>
</protein>
<evidence type="ECO:0000259" key="3">
    <source>
        <dbReference type="Pfam" id="PF07238"/>
    </source>
</evidence>
<evidence type="ECO:0000313" key="5">
    <source>
        <dbReference type="EMBL" id="OIQ81915.1"/>
    </source>
</evidence>
<dbReference type="InterPro" id="IPR023787">
    <property type="entry name" value="T3SS_YcgR"/>
</dbReference>
<evidence type="ECO:0000256" key="2">
    <source>
        <dbReference type="ARBA" id="ARBA00023143"/>
    </source>
</evidence>
<dbReference type="InterPro" id="IPR012349">
    <property type="entry name" value="Split_barrel_FMN-bd"/>
</dbReference>
<dbReference type="InterPro" id="IPR009875">
    <property type="entry name" value="PilZ_domain"/>
</dbReference>
<dbReference type="HAMAP" id="MF_01457">
    <property type="entry name" value="YcgR"/>
    <property type="match status" value="1"/>
</dbReference>
<feature type="domain" description="PilZ" evidence="3">
    <location>
        <begin position="121"/>
        <end position="240"/>
    </location>
</feature>
<dbReference type="Gene3D" id="2.40.10.220">
    <property type="entry name" value="predicted glycosyltransferase like domains"/>
    <property type="match status" value="1"/>
</dbReference>
<dbReference type="Pfam" id="PF07317">
    <property type="entry name" value="PilZN"/>
    <property type="match status" value="1"/>
</dbReference>
<keyword evidence="2" id="KW-0975">Bacterial flagellum</keyword>
<evidence type="ECO:0000259" key="4">
    <source>
        <dbReference type="Pfam" id="PF07317"/>
    </source>
</evidence>
<keyword evidence="5" id="KW-0966">Cell projection</keyword>
<dbReference type="Gene3D" id="2.30.110.10">
    <property type="entry name" value="Electron Transport, Fmn-binding Protein, Chain A"/>
    <property type="match status" value="1"/>
</dbReference>
<feature type="domain" description="Type III secretion system flagellar brake protein YcgR PilZN" evidence="4">
    <location>
        <begin position="13"/>
        <end position="119"/>
    </location>
</feature>
<keyword evidence="5" id="KW-0282">Flagellum</keyword>
<dbReference type="Pfam" id="PF07238">
    <property type="entry name" value="PilZ"/>
    <property type="match status" value="1"/>
</dbReference>
<gene>
    <name evidence="5" type="primary">ycgR_13</name>
    <name evidence="5" type="ORF">GALL_363080</name>
</gene>
<reference evidence="5" key="1">
    <citation type="submission" date="2016-10" db="EMBL/GenBank/DDBJ databases">
        <title>Sequence of Gallionella enrichment culture.</title>
        <authorList>
            <person name="Poehlein A."/>
            <person name="Muehling M."/>
            <person name="Daniel R."/>
        </authorList>
    </citation>
    <scope>NUCLEOTIDE SEQUENCE</scope>
</reference>
<sequence length="250" mass="28081">MTHESASSLDEDFIIHNRLEIVQVLKDLEKQKVMLNVSFNHGQDYFSTSVISVDADKNAVFLDIGRDQAFNSRLFASHKVTFSKDSGVRIRWTSSHLTEVVLDDEEKAIKIALPHDLIRIQRREFFRLATPTINPVPCRIPIPDETNPDQERYIELSLVDVSLGGIGAYAPDPLDPLLVEGASFDNCKISFPDVGVTSLTLLVRKISPVSMKDGSVRHRIGMEFINPSRGNQGLIQRYTFNLERNAMTAA</sequence>
<dbReference type="AlphaFoldDB" id="A0A1J5QWR8"/>
<keyword evidence="5" id="KW-0969">Cilium</keyword>
<organism evidence="5">
    <name type="scientific">mine drainage metagenome</name>
    <dbReference type="NCBI Taxonomy" id="410659"/>
    <lineage>
        <taxon>unclassified sequences</taxon>
        <taxon>metagenomes</taxon>
        <taxon>ecological metagenomes</taxon>
    </lineage>
</organism>
<comment type="caution">
    <text evidence="5">The sequence shown here is derived from an EMBL/GenBank/DDBJ whole genome shotgun (WGS) entry which is preliminary data.</text>
</comment>
<dbReference type="GO" id="GO:0071945">
    <property type="term" value="P:regulation of bacterial-type flagellum-dependent cell motility by regulation of motor speed"/>
    <property type="evidence" value="ECO:0007669"/>
    <property type="project" value="InterPro"/>
</dbReference>
<proteinExistence type="inferred from homology"/>
<accession>A0A1J5QWR8</accession>
<evidence type="ECO:0000256" key="1">
    <source>
        <dbReference type="ARBA" id="ARBA00022741"/>
    </source>
</evidence>
<dbReference type="GO" id="GO:0035438">
    <property type="term" value="F:cyclic-di-GMP binding"/>
    <property type="evidence" value="ECO:0007669"/>
    <property type="project" value="InterPro"/>
</dbReference>
<dbReference type="InterPro" id="IPR009926">
    <property type="entry name" value="T3SS_YcgR_PilZN"/>
</dbReference>
<dbReference type="EMBL" id="MLJW01000865">
    <property type="protein sequence ID" value="OIQ81915.1"/>
    <property type="molecule type" value="Genomic_DNA"/>
</dbReference>
<name>A0A1J5QWR8_9ZZZZ</name>